<evidence type="ECO:0000313" key="2">
    <source>
        <dbReference type="Proteomes" id="UP001610334"/>
    </source>
</evidence>
<gene>
    <name evidence="1" type="ORF">BJX63DRAFT_137249</name>
</gene>
<organism evidence="1 2">
    <name type="scientific">Aspergillus granulosus</name>
    <dbReference type="NCBI Taxonomy" id="176169"/>
    <lineage>
        <taxon>Eukaryota</taxon>
        <taxon>Fungi</taxon>
        <taxon>Dikarya</taxon>
        <taxon>Ascomycota</taxon>
        <taxon>Pezizomycotina</taxon>
        <taxon>Eurotiomycetes</taxon>
        <taxon>Eurotiomycetidae</taxon>
        <taxon>Eurotiales</taxon>
        <taxon>Aspergillaceae</taxon>
        <taxon>Aspergillus</taxon>
        <taxon>Aspergillus subgen. Nidulantes</taxon>
    </lineage>
</organism>
<dbReference type="EMBL" id="JBFXLT010000022">
    <property type="protein sequence ID" value="KAL2816483.1"/>
    <property type="molecule type" value="Genomic_DNA"/>
</dbReference>
<reference evidence="1 2" key="1">
    <citation type="submission" date="2024-07" db="EMBL/GenBank/DDBJ databases">
        <title>Section-level genome sequencing and comparative genomics of Aspergillus sections Usti and Cavernicolus.</title>
        <authorList>
            <consortium name="Lawrence Berkeley National Laboratory"/>
            <person name="Nybo J.L."/>
            <person name="Vesth T.C."/>
            <person name="Theobald S."/>
            <person name="Frisvad J.C."/>
            <person name="Larsen T.O."/>
            <person name="Kjaerboelling I."/>
            <person name="Rothschild-Mancinelli K."/>
            <person name="Lyhne E.K."/>
            <person name="Kogle M.E."/>
            <person name="Barry K."/>
            <person name="Clum A."/>
            <person name="Na H."/>
            <person name="Ledsgaard L."/>
            <person name="Lin J."/>
            <person name="Lipzen A."/>
            <person name="Kuo A."/>
            <person name="Riley R."/>
            <person name="Mondo S."/>
            <person name="Labutti K."/>
            <person name="Haridas S."/>
            <person name="Pangalinan J."/>
            <person name="Salamov A.A."/>
            <person name="Simmons B.A."/>
            <person name="Magnuson J.K."/>
            <person name="Chen J."/>
            <person name="Drula E."/>
            <person name="Henrissat B."/>
            <person name="Wiebenga A."/>
            <person name="Lubbers R.J."/>
            <person name="Gomes A.C."/>
            <person name="Makela M.R."/>
            <person name="Stajich J."/>
            <person name="Grigoriev I.V."/>
            <person name="Mortensen U.H."/>
            <person name="De Vries R.P."/>
            <person name="Baker S.E."/>
            <person name="Andersen M.R."/>
        </authorList>
    </citation>
    <scope>NUCLEOTIDE SEQUENCE [LARGE SCALE GENOMIC DNA]</scope>
    <source>
        <strain evidence="1 2">CBS 588.65</strain>
    </source>
</reference>
<sequence>MCASLDTLSSELLDLIITHLNEVPPTYSYLPNVHLPSPTQNLARFATVSRTWQHAIERHTFAAISTFSGDLPTLKRVFKQSPWRKQHLRALFYSIDLPLYSEDRRFCYERRREHQANLVAFRKGVAELWAELASWDTGLPARIRLVLVADAPINRGWEGEDPPPPGIAHQRWSFPEHSLTLHNHTDEAPILPVLRNVMTLQVATSGRRIYPTAINQLVSSLSNLRKLEMNLFPVQPKNRDLRADLRDELARVLENPMLQNLEVLRIEMGEVTPYNHNYRIAVQEDPAYPDGDHLCRAVCRLAQRNLRELYMVGPCLISPALWGLSHNNMNPAKLEITFPQLEVVKIEFALITYDGRWYYTGDPTEDQMVRETFSQLASDSDSGTDSCSSFNSEYHDEINEYRQECLNGNYPYSTWRHDPDPKTFGPLQRGMVLAARQMPKLRSLEMRTRDPGEYDTEVSFQCLAPGVPVDDVGSAAQPEEQLREWRWAVCCLWDPRWEISEDIRQLMMDHLGGRGRILFFP</sequence>
<protein>
    <recommendedName>
        <fullName evidence="3">F-box domain-containing protein</fullName>
    </recommendedName>
</protein>
<comment type="caution">
    <text evidence="1">The sequence shown here is derived from an EMBL/GenBank/DDBJ whole genome shotgun (WGS) entry which is preliminary data.</text>
</comment>
<name>A0ABR4HLX6_9EURO</name>
<proteinExistence type="predicted"/>
<dbReference type="Proteomes" id="UP001610334">
    <property type="component" value="Unassembled WGS sequence"/>
</dbReference>
<evidence type="ECO:0000313" key="1">
    <source>
        <dbReference type="EMBL" id="KAL2816483.1"/>
    </source>
</evidence>
<accession>A0ABR4HLX6</accession>
<keyword evidence="2" id="KW-1185">Reference proteome</keyword>
<evidence type="ECO:0008006" key="3">
    <source>
        <dbReference type="Google" id="ProtNLM"/>
    </source>
</evidence>